<gene>
    <name evidence="4" type="ORF">L798_02285</name>
</gene>
<dbReference type="Proteomes" id="UP000027135">
    <property type="component" value="Unassembled WGS sequence"/>
</dbReference>
<dbReference type="InterPro" id="IPR013783">
    <property type="entry name" value="Ig-like_fold"/>
</dbReference>
<dbReference type="OMA" id="HNFMFWL"/>
<keyword evidence="1" id="KW-0812">Transmembrane</keyword>
<proteinExistence type="predicted"/>
<evidence type="ECO:0000313" key="4">
    <source>
        <dbReference type="EMBL" id="KDR22486.1"/>
    </source>
</evidence>
<dbReference type="SMART" id="SM00409">
    <property type="entry name" value="IG"/>
    <property type="match status" value="1"/>
</dbReference>
<dbReference type="eggNOG" id="ENOG502S4KU">
    <property type="taxonomic scope" value="Eukaryota"/>
</dbReference>
<keyword evidence="1" id="KW-0472">Membrane</keyword>
<accession>A0A067RF28</accession>
<dbReference type="AlphaFoldDB" id="A0A067RF28"/>
<name>A0A067RF28_ZOONE</name>
<feature type="transmembrane region" description="Helical" evidence="1">
    <location>
        <begin position="128"/>
        <end position="149"/>
    </location>
</feature>
<dbReference type="OrthoDB" id="10258440at2759"/>
<evidence type="ECO:0000256" key="1">
    <source>
        <dbReference type="SAM" id="Phobius"/>
    </source>
</evidence>
<protein>
    <recommendedName>
        <fullName evidence="3">Ig-like domain-containing protein</fullName>
    </recommendedName>
</protein>
<keyword evidence="5" id="KW-1185">Reference proteome</keyword>
<dbReference type="PROSITE" id="PS50835">
    <property type="entry name" value="IG_LIKE"/>
    <property type="match status" value="1"/>
</dbReference>
<keyword evidence="1" id="KW-1133">Transmembrane helix</keyword>
<keyword evidence="2" id="KW-0732">Signal</keyword>
<sequence>MAASAAVILSVWAAVLDSVVSQIVVQEVDVGSTAVLLCHSNDDHHRFQFWELEGNHLIGPGNEVDTSKYKFEVLSGTLYIKSVSTAEAGFYKCFSRGLTNSSFAIHSIELVVKKDWEDVWETDTETNVYRILVVVAALILLLGLAYFVYRFIKRRRSSRFGDLSDEESPDEAVTHGVSYNVSNLPPVTPTNIPNNQGVDNPALETDFPKVFKVLQTTSHSPM</sequence>
<dbReference type="Gene3D" id="2.60.40.10">
    <property type="entry name" value="Immunoglobulins"/>
    <property type="match status" value="1"/>
</dbReference>
<dbReference type="EMBL" id="KK852506">
    <property type="protein sequence ID" value="KDR22486.1"/>
    <property type="molecule type" value="Genomic_DNA"/>
</dbReference>
<dbReference type="InterPro" id="IPR007110">
    <property type="entry name" value="Ig-like_dom"/>
</dbReference>
<dbReference type="InParanoid" id="A0A067RF28"/>
<feature type="chain" id="PRO_5001645074" description="Ig-like domain-containing protein" evidence="2">
    <location>
        <begin position="22"/>
        <end position="222"/>
    </location>
</feature>
<feature type="signal peptide" evidence="2">
    <location>
        <begin position="1"/>
        <end position="21"/>
    </location>
</feature>
<evidence type="ECO:0000313" key="5">
    <source>
        <dbReference type="Proteomes" id="UP000027135"/>
    </source>
</evidence>
<reference evidence="4 5" key="1">
    <citation type="journal article" date="2014" name="Nat. Commun.">
        <title>Molecular traces of alternative social organization in a termite genome.</title>
        <authorList>
            <person name="Terrapon N."/>
            <person name="Li C."/>
            <person name="Robertson H.M."/>
            <person name="Ji L."/>
            <person name="Meng X."/>
            <person name="Booth W."/>
            <person name="Chen Z."/>
            <person name="Childers C.P."/>
            <person name="Glastad K.M."/>
            <person name="Gokhale K."/>
            <person name="Gowin J."/>
            <person name="Gronenberg W."/>
            <person name="Hermansen R.A."/>
            <person name="Hu H."/>
            <person name="Hunt B.G."/>
            <person name="Huylmans A.K."/>
            <person name="Khalil S.M."/>
            <person name="Mitchell R.D."/>
            <person name="Munoz-Torres M.C."/>
            <person name="Mustard J.A."/>
            <person name="Pan H."/>
            <person name="Reese J.T."/>
            <person name="Scharf M.E."/>
            <person name="Sun F."/>
            <person name="Vogel H."/>
            <person name="Xiao J."/>
            <person name="Yang W."/>
            <person name="Yang Z."/>
            <person name="Yang Z."/>
            <person name="Zhou J."/>
            <person name="Zhu J."/>
            <person name="Brent C.S."/>
            <person name="Elsik C.G."/>
            <person name="Goodisman M.A."/>
            <person name="Liberles D.A."/>
            <person name="Roe R.M."/>
            <person name="Vargo E.L."/>
            <person name="Vilcinskas A."/>
            <person name="Wang J."/>
            <person name="Bornberg-Bauer E."/>
            <person name="Korb J."/>
            <person name="Zhang G."/>
            <person name="Liebig J."/>
        </authorList>
    </citation>
    <scope>NUCLEOTIDE SEQUENCE [LARGE SCALE GENOMIC DNA]</scope>
    <source>
        <tissue evidence="4">Whole organism</tissue>
    </source>
</reference>
<dbReference type="InterPro" id="IPR003599">
    <property type="entry name" value="Ig_sub"/>
</dbReference>
<organism evidence="4 5">
    <name type="scientific">Zootermopsis nevadensis</name>
    <name type="common">Dampwood termite</name>
    <dbReference type="NCBI Taxonomy" id="136037"/>
    <lineage>
        <taxon>Eukaryota</taxon>
        <taxon>Metazoa</taxon>
        <taxon>Ecdysozoa</taxon>
        <taxon>Arthropoda</taxon>
        <taxon>Hexapoda</taxon>
        <taxon>Insecta</taxon>
        <taxon>Pterygota</taxon>
        <taxon>Neoptera</taxon>
        <taxon>Polyneoptera</taxon>
        <taxon>Dictyoptera</taxon>
        <taxon>Blattodea</taxon>
        <taxon>Blattoidea</taxon>
        <taxon>Termitoidae</taxon>
        <taxon>Termopsidae</taxon>
        <taxon>Zootermopsis</taxon>
    </lineage>
</organism>
<evidence type="ECO:0000256" key="2">
    <source>
        <dbReference type="SAM" id="SignalP"/>
    </source>
</evidence>
<dbReference type="SUPFAM" id="SSF48726">
    <property type="entry name" value="Immunoglobulin"/>
    <property type="match status" value="1"/>
</dbReference>
<dbReference type="InterPro" id="IPR036179">
    <property type="entry name" value="Ig-like_dom_sf"/>
</dbReference>
<feature type="domain" description="Ig-like" evidence="3">
    <location>
        <begin position="21"/>
        <end position="111"/>
    </location>
</feature>
<evidence type="ECO:0000259" key="3">
    <source>
        <dbReference type="PROSITE" id="PS50835"/>
    </source>
</evidence>